<dbReference type="PROSITE" id="PS51186">
    <property type="entry name" value="GNAT"/>
    <property type="match status" value="1"/>
</dbReference>
<dbReference type="InterPro" id="IPR057691">
    <property type="entry name" value="DUF7931"/>
</dbReference>
<dbReference type="OrthoDB" id="9796171at2"/>
<reference evidence="3" key="1">
    <citation type="submission" date="2017-01" db="EMBL/GenBank/DDBJ databases">
        <authorList>
            <person name="Varghese N."/>
            <person name="Submissions S."/>
        </authorList>
    </citation>
    <scope>NUCLEOTIDE SEQUENCE [LARGE SCALE GENOMIC DNA]</scope>
    <source>
        <strain evidence="3">DSM 24913</strain>
    </source>
</reference>
<sequence>MEIRITDWRASRDIIRKIREEVFIKEQNVPPELEWDEYDTEAIHFLALEGRNPVGCARLLHNGKFGRMAVLREFRGQHWGSRLINAIEDYARNELKIRDIRAAAQAHAIPFYQKSGFNIEAGFFDDAGIAHLNVYKAPGAPETNYVFRPGRDKNVYPQNDLISLVGWVEMILAMRPRNAIITCSDLTHPLWWDQHALNAVREFALDSHRRRVKILISSERGGMNRHPLLRLQQRLSSRISLRISPEVQDDLLITAPWGLLQLTDETQGIATMGDASRVKRMEAYYKPLTETGQRPREARRLSL</sequence>
<dbReference type="STRING" id="484498.SAMN05421686_11435"/>
<evidence type="ECO:0000313" key="2">
    <source>
        <dbReference type="EMBL" id="SIT18308.1"/>
    </source>
</evidence>
<dbReference type="InterPro" id="IPR016181">
    <property type="entry name" value="Acyl_CoA_acyltransferase"/>
</dbReference>
<keyword evidence="2" id="KW-0808">Transferase</keyword>
<organism evidence="2 3">
    <name type="scientific">Thalassolituus maritimus</name>
    <dbReference type="NCBI Taxonomy" id="484498"/>
    <lineage>
        <taxon>Bacteria</taxon>
        <taxon>Pseudomonadati</taxon>
        <taxon>Pseudomonadota</taxon>
        <taxon>Gammaproteobacteria</taxon>
        <taxon>Oceanospirillales</taxon>
        <taxon>Oceanospirillaceae</taxon>
        <taxon>Thalassolituus</taxon>
    </lineage>
</organism>
<evidence type="ECO:0000313" key="3">
    <source>
        <dbReference type="Proteomes" id="UP000185639"/>
    </source>
</evidence>
<dbReference type="Pfam" id="PF25559">
    <property type="entry name" value="DUF7931"/>
    <property type="match status" value="1"/>
</dbReference>
<keyword evidence="2" id="KW-0012">Acyltransferase</keyword>
<dbReference type="InterPro" id="IPR000182">
    <property type="entry name" value="GNAT_dom"/>
</dbReference>
<dbReference type="SUPFAM" id="SSF55729">
    <property type="entry name" value="Acyl-CoA N-acyltransferases (Nat)"/>
    <property type="match status" value="1"/>
</dbReference>
<name>A0A1N7Q627_9GAMM</name>
<protein>
    <submittedName>
        <fullName evidence="2">Predicted N-acyltransferase, GNAT family</fullName>
    </submittedName>
</protein>
<dbReference type="Proteomes" id="UP000185639">
    <property type="component" value="Unassembled WGS sequence"/>
</dbReference>
<feature type="domain" description="N-acetyltransferase" evidence="1">
    <location>
        <begin position="1"/>
        <end position="141"/>
    </location>
</feature>
<dbReference type="GO" id="GO:0016747">
    <property type="term" value="F:acyltransferase activity, transferring groups other than amino-acyl groups"/>
    <property type="evidence" value="ECO:0007669"/>
    <property type="project" value="InterPro"/>
</dbReference>
<dbReference type="EMBL" id="FTOH01000014">
    <property type="protein sequence ID" value="SIT18308.1"/>
    <property type="molecule type" value="Genomic_DNA"/>
</dbReference>
<accession>A0A1N7Q627</accession>
<dbReference type="Pfam" id="PF00583">
    <property type="entry name" value="Acetyltransf_1"/>
    <property type="match status" value="1"/>
</dbReference>
<dbReference type="CDD" id="cd04301">
    <property type="entry name" value="NAT_SF"/>
    <property type="match status" value="1"/>
</dbReference>
<dbReference type="Gene3D" id="3.40.630.30">
    <property type="match status" value="1"/>
</dbReference>
<dbReference type="AlphaFoldDB" id="A0A1N7Q627"/>
<evidence type="ECO:0000259" key="1">
    <source>
        <dbReference type="PROSITE" id="PS51186"/>
    </source>
</evidence>
<proteinExistence type="predicted"/>
<keyword evidence="3" id="KW-1185">Reference proteome</keyword>
<gene>
    <name evidence="2" type="ORF">SAMN05421686_11435</name>
</gene>
<dbReference type="RefSeq" id="WP_076517969.1">
    <property type="nucleotide sequence ID" value="NZ_FTOH01000014.1"/>
</dbReference>